<dbReference type="SUPFAM" id="SSF52833">
    <property type="entry name" value="Thioredoxin-like"/>
    <property type="match status" value="1"/>
</dbReference>
<dbReference type="PANTHER" id="PTHR42852">
    <property type="entry name" value="THIOL:DISULFIDE INTERCHANGE PROTEIN DSBE"/>
    <property type="match status" value="1"/>
</dbReference>
<evidence type="ECO:0000313" key="2">
    <source>
        <dbReference type="EMBL" id="PZE17974.1"/>
    </source>
</evidence>
<accession>A0A2W1N2B8</accession>
<dbReference type="GO" id="GO:0016491">
    <property type="term" value="F:oxidoreductase activity"/>
    <property type="evidence" value="ECO:0007669"/>
    <property type="project" value="InterPro"/>
</dbReference>
<gene>
    <name evidence="2" type="ORF">DNU06_04975</name>
</gene>
<name>A0A2W1N2B8_9FLAO</name>
<sequence length="152" mass="17019">MIVENTKVDSILVKNFEGNEVDLLQAYANHNLLIIIYNNQCLGCTGRAIPLAYEFQKQFKNIQVIGIHSSFNAEEVTEKDIKSIFTIKELPFPILLDEGHKVYDKFQSEGTPQWLLIDAKGILVRSIFGSQGSAQNRLMYAIEQLEGDAGAA</sequence>
<dbReference type="PANTHER" id="PTHR42852:SF13">
    <property type="entry name" value="PROTEIN DIPZ"/>
    <property type="match status" value="1"/>
</dbReference>
<dbReference type="InterPro" id="IPR050553">
    <property type="entry name" value="Thioredoxin_ResA/DsbE_sf"/>
</dbReference>
<dbReference type="Proteomes" id="UP000249248">
    <property type="component" value="Unassembled WGS sequence"/>
</dbReference>
<dbReference type="AlphaFoldDB" id="A0A2W1N2B8"/>
<reference evidence="2 3" key="1">
    <citation type="submission" date="2018-06" db="EMBL/GenBank/DDBJ databases">
        <title>The draft genome sequence of Crocinitomix sp. SM1701.</title>
        <authorList>
            <person name="Zhang X."/>
        </authorList>
    </citation>
    <scope>NUCLEOTIDE SEQUENCE [LARGE SCALE GENOMIC DNA]</scope>
    <source>
        <strain evidence="2 3">SM1701</strain>
    </source>
</reference>
<proteinExistence type="predicted"/>
<dbReference type="OrthoDB" id="1352984at2"/>
<protein>
    <recommendedName>
        <fullName evidence="1">Alkyl hydroperoxide reductase subunit C/ Thiol specific antioxidant domain-containing protein</fullName>
    </recommendedName>
</protein>
<dbReference type="RefSeq" id="WP_111062125.1">
    <property type="nucleotide sequence ID" value="NZ_JBHUCU010000002.1"/>
</dbReference>
<keyword evidence="3" id="KW-1185">Reference proteome</keyword>
<evidence type="ECO:0000259" key="1">
    <source>
        <dbReference type="Pfam" id="PF00578"/>
    </source>
</evidence>
<dbReference type="Pfam" id="PF00578">
    <property type="entry name" value="AhpC-TSA"/>
    <property type="match status" value="1"/>
</dbReference>
<dbReference type="GO" id="GO:0016209">
    <property type="term" value="F:antioxidant activity"/>
    <property type="evidence" value="ECO:0007669"/>
    <property type="project" value="InterPro"/>
</dbReference>
<feature type="domain" description="Alkyl hydroperoxide reductase subunit C/ Thiol specific antioxidant" evidence="1">
    <location>
        <begin position="10"/>
        <end position="124"/>
    </location>
</feature>
<dbReference type="Gene3D" id="3.40.30.10">
    <property type="entry name" value="Glutaredoxin"/>
    <property type="match status" value="1"/>
</dbReference>
<dbReference type="InterPro" id="IPR036249">
    <property type="entry name" value="Thioredoxin-like_sf"/>
</dbReference>
<comment type="caution">
    <text evidence="2">The sequence shown here is derived from an EMBL/GenBank/DDBJ whole genome shotgun (WGS) entry which is preliminary data.</text>
</comment>
<evidence type="ECO:0000313" key="3">
    <source>
        <dbReference type="Proteomes" id="UP000249248"/>
    </source>
</evidence>
<organism evidence="2 3">
    <name type="scientific">Putridiphycobacter roseus</name>
    <dbReference type="NCBI Taxonomy" id="2219161"/>
    <lineage>
        <taxon>Bacteria</taxon>
        <taxon>Pseudomonadati</taxon>
        <taxon>Bacteroidota</taxon>
        <taxon>Flavobacteriia</taxon>
        <taxon>Flavobacteriales</taxon>
        <taxon>Crocinitomicaceae</taxon>
        <taxon>Putridiphycobacter</taxon>
    </lineage>
</organism>
<dbReference type="EMBL" id="QKSB01000002">
    <property type="protein sequence ID" value="PZE17974.1"/>
    <property type="molecule type" value="Genomic_DNA"/>
</dbReference>
<dbReference type="InterPro" id="IPR000866">
    <property type="entry name" value="AhpC/TSA"/>
</dbReference>